<dbReference type="InterPro" id="IPR010623">
    <property type="entry name" value="IcmF_C"/>
</dbReference>
<gene>
    <name evidence="5" type="ORF">EC847_13417</name>
</gene>
<dbReference type="PANTHER" id="PTHR36153:SF1">
    <property type="entry name" value="TYPE VI SECRETION SYSTEM COMPONENT TSSM1"/>
    <property type="match status" value="1"/>
</dbReference>
<reference evidence="5 6" key="1">
    <citation type="submission" date="2019-03" db="EMBL/GenBank/DDBJ databases">
        <title>Genomic analyses of the natural microbiome of Caenorhabditis elegans.</title>
        <authorList>
            <person name="Samuel B."/>
        </authorList>
    </citation>
    <scope>NUCLEOTIDE SEQUENCE [LARGE SCALE GENOMIC DNA]</scope>
    <source>
        <strain evidence="5 6">BIGb0156</strain>
    </source>
</reference>
<feature type="domain" description="Type VI secretion system component TssM1 helical" evidence="4">
    <location>
        <begin position="892"/>
        <end position="997"/>
    </location>
</feature>
<dbReference type="InterPro" id="IPR009612">
    <property type="entry name" value="IcmF-rel"/>
</dbReference>
<proteinExistence type="predicted"/>
<dbReference type="EMBL" id="SNVX01000034">
    <property type="protein sequence ID" value="TDN47175.1"/>
    <property type="molecule type" value="Genomic_DNA"/>
</dbReference>
<feature type="transmembrane region" description="Helical" evidence="1">
    <location>
        <begin position="381"/>
        <end position="403"/>
    </location>
</feature>
<keyword evidence="1" id="KW-1133">Transmembrane helix</keyword>
<dbReference type="InterPro" id="IPR053156">
    <property type="entry name" value="T6SS_TssM-like"/>
</dbReference>
<evidence type="ECO:0000313" key="5">
    <source>
        <dbReference type="EMBL" id="TDN47175.1"/>
    </source>
</evidence>
<feature type="domain" description="IcmF-related" evidence="3">
    <location>
        <begin position="429"/>
        <end position="745"/>
    </location>
</feature>
<dbReference type="Pfam" id="PF06744">
    <property type="entry name" value="IcmF_C"/>
    <property type="match status" value="1"/>
</dbReference>
<comment type="caution">
    <text evidence="5">The sequence shown here is derived from an EMBL/GenBank/DDBJ whole genome shotgun (WGS) entry which is preliminary data.</text>
</comment>
<dbReference type="AlphaFoldDB" id="A0A4R6DQ62"/>
<keyword evidence="1" id="KW-0472">Membrane</keyword>
<keyword evidence="6" id="KW-1185">Reference proteome</keyword>
<evidence type="ECO:0000259" key="2">
    <source>
        <dbReference type="Pfam" id="PF06744"/>
    </source>
</evidence>
<dbReference type="InterPro" id="IPR048677">
    <property type="entry name" value="TssM1_hel"/>
</dbReference>
<name>A0A4R6DQ62_SCAGO</name>
<dbReference type="Proteomes" id="UP000295530">
    <property type="component" value="Unassembled WGS sequence"/>
</dbReference>
<evidence type="ECO:0000256" key="1">
    <source>
        <dbReference type="SAM" id="Phobius"/>
    </source>
</evidence>
<protein>
    <submittedName>
        <fullName evidence="5">Type VI secretion system protein ImpL</fullName>
    </submittedName>
</protein>
<feature type="transmembrane region" description="Helical" evidence="1">
    <location>
        <begin position="42"/>
        <end position="60"/>
    </location>
</feature>
<dbReference type="Pfam" id="PF06761">
    <property type="entry name" value="IcmF-related"/>
    <property type="match status" value="1"/>
</dbReference>
<evidence type="ECO:0000313" key="6">
    <source>
        <dbReference type="Proteomes" id="UP000295530"/>
    </source>
</evidence>
<keyword evidence="1" id="KW-0812">Transmembrane</keyword>
<feature type="domain" description="Type VI secretion system IcmF C-terminal" evidence="2">
    <location>
        <begin position="1001"/>
        <end position="1107"/>
    </location>
</feature>
<accession>A0A4R6DQ62</accession>
<dbReference type="PANTHER" id="PTHR36153">
    <property type="entry name" value="INNER MEMBRANE PROTEIN-RELATED"/>
    <property type="match status" value="1"/>
</dbReference>
<evidence type="ECO:0000259" key="3">
    <source>
        <dbReference type="Pfam" id="PF06761"/>
    </source>
</evidence>
<organism evidence="5 6">
    <name type="scientific">Scandinavium goeteborgense</name>
    <dbReference type="NCBI Taxonomy" id="1851514"/>
    <lineage>
        <taxon>Bacteria</taxon>
        <taxon>Pseudomonadati</taxon>
        <taxon>Pseudomonadota</taxon>
        <taxon>Gammaproteobacteria</taxon>
        <taxon>Enterobacterales</taxon>
        <taxon>Enterobacteriaceae</taxon>
        <taxon>Scandinavium</taxon>
    </lineage>
</organism>
<dbReference type="Pfam" id="PF21070">
    <property type="entry name" value="IcmF_helical"/>
    <property type="match status" value="1"/>
</dbReference>
<feature type="transmembrane region" description="Helical" evidence="1">
    <location>
        <begin position="7"/>
        <end position="30"/>
    </location>
</feature>
<sequence>MSTSRSLRFLGQVIILFFVGLIVATIIYFGKEYINFNSLGEQIGAWCASMLLLMALFKMYRVGAQYATLKKLPTHQFLSELIKSKGKAVSSLFTHKETSTSNEADTFTPVFGDIPAAMKLQYGRFWFRKVQILLLTGSASDVELLTPGLTVQHWQEDAGTVLVWGGDPGGLLDGHWMSELCQLRRRPLDGVIWVTSALSHYSALGQKESKTTLSADMMDRLAQAFSSRNELLRWRLPLFVWSLCKGETETIERSFQSVGCSLPAGCKPEELRSQLSSLIPALIEKGTLRVSQNTTQQFLLQLADQLSRKLDSVAGPLDALLNPYRPTPLAGVMFSPASTEAKRTVKYHWGKDSRWDLLLSSLSSLPTGLAAKKIGFSWRRATAIVLAAVMMLWGAGLIASFIANRSLVSEAVSLSEQASNTHKSTQSRLQALLDLQQLTEKLQFRQLKGTPWYSRFGLNQNEPLLRAMWPQYANSALPLIRDAAANALQEKLDAMTALPPDSPQRSALIKPTYNQLRLYLMLARPDKMDAAWFTPELLKNWPQREGVKNGFWQGSGVDLIKYYATALPRHPKWALLADNDLVNDVRAILVRQIGVRNGEASLYQKMMSQVSHQYADLRLQDMVGDTDSSMLFSTEEVVPGMFTRQAWEGAVKSAIEKVANERREEVDWVLSDNKDTVTAALSPEELKARLTARYFSDFSGSWLDFLNSLRWQDAATLSDAVDQLTLMADVRQSPLVALMNTLSVQGRTGQTGEGLSDSLVKSAQNLFNSNNQPAIDQGKGLHGPLDPSFGPLLALLDGTAGGQGDTSLSLQTFLTRVTQVRLKLQQVINASDPQAMTQTLAQTVFQGKAIDLTETRDYGSLVAASLGQEWSGFGRTLFVRPMEQAWQQVLTPAAESLNTQWQSAIVNDWNSAFGGRYPLKSSSSEISLPLLAQYLNGDSGRISRFLQTRLNGVLHKEGSHWVPDSINAQGLEFNPAFIRAVDTLSHISDVVFTTGPAGLSFEIRPGTAEGVMQTNLIIDNQKLVYVNQMPVWKRFTWPADTEAPGAALTWISTQAGTRQLADIPGAWGWIRLLDLAAIAPYQGLNSSWQLTWKAKDGHALNYVLRTEAGEGPLALLKLRNFVLPDTIFVTSGGTTIAPDATDTLSDSDLN</sequence>
<evidence type="ECO:0000259" key="4">
    <source>
        <dbReference type="Pfam" id="PF21070"/>
    </source>
</evidence>